<evidence type="ECO:0000256" key="1">
    <source>
        <dbReference type="ARBA" id="ARBA00009023"/>
    </source>
</evidence>
<dbReference type="PANTHER" id="PTHR33376">
    <property type="match status" value="1"/>
</dbReference>
<dbReference type="NCBIfam" id="NF037995">
    <property type="entry name" value="TRAP_S1"/>
    <property type="match status" value="1"/>
</dbReference>
<comment type="similarity">
    <text evidence="1">Belongs to the bacterial solute-binding protein 7 family.</text>
</comment>
<dbReference type="AlphaFoldDB" id="A0A1D7VYS1"/>
<dbReference type="eggNOG" id="COG1638">
    <property type="taxonomic scope" value="Bacteria"/>
</dbReference>
<name>A0A1D7VYS1_BREAU</name>
<keyword evidence="2" id="KW-0813">Transport</keyword>
<dbReference type="NCBIfam" id="TIGR00787">
    <property type="entry name" value="dctP"/>
    <property type="match status" value="1"/>
</dbReference>
<dbReference type="GO" id="GO:0030288">
    <property type="term" value="C:outer membrane-bounded periplasmic space"/>
    <property type="evidence" value="ECO:0007669"/>
    <property type="project" value="InterPro"/>
</dbReference>
<dbReference type="PATRIC" id="fig|1703.10.peg.203"/>
<dbReference type="RefSeq" id="WP_236850590.1">
    <property type="nucleotide sequence ID" value="NZ_CP017150.1"/>
</dbReference>
<gene>
    <name evidence="4" type="ORF">BLSMQ_0194</name>
</gene>
<dbReference type="PROSITE" id="PS51257">
    <property type="entry name" value="PROKAR_LIPOPROTEIN"/>
    <property type="match status" value="1"/>
</dbReference>
<proteinExistence type="inferred from homology"/>
<evidence type="ECO:0000256" key="3">
    <source>
        <dbReference type="ARBA" id="ARBA00022729"/>
    </source>
</evidence>
<accession>A0A1D7VYS1</accession>
<dbReference type="InterPro" id="IPR038404">
    <property type="entry name" value="TRAP_DctP_sf"/>
</dbReference>
<protein>
    <submittedName>
        <fullName evidence="4">TRAP-type C4-dicarboxylate transport system, periplasmic component</fullName>
    </submittedName>
</protein>
<dbReference type="PANTHER" id="PTHR33376:SF7">
    <property type="entry name" value="C4-DICARBOXYLATE-BINDING PROTEIN DCTB"/>
    <property type="match status" value="1"/>
</dbReference>
<keyword evidence="3" id="KW-0732">Signal</keyword>
<dbReference type="Pfam" id="PF03480">
    <property type="entry name" value="DctP"/>
    <property type="match status" value="1"/>
</dbReference>
<dbReference type="InterPro" id="IPR004682">
    <property type="entry name" value="TRAP_DctP"/>
</dbReference>
<dbReference type="Gene3D" id="3.40.190.170">
    <property type="entry name" value="Bacterial extracellular solute-binding protein, family 7"/>
    <property type="match status" value="1"/>
</dbReference>
<evidence type="ECO:0000256" key="2">
    <source>
        <dbReference type="ARBA" id="ARBA00022448"/>
    </source>
</evidence>
<reference evidence="5" key="1">
    <citation type="submission" date="2016-09" db="EMBL/GenBank/DDBJ databases">
        <title>Complete Genome Sequence of Brevibacterium linens SMQ-1335.</title>
        <authorList>
            <person name="de Melo A.G."/>
            <person name="Labrie S.J."/>
            <person name="Dumaresq J."/>
            <person name="Roberts R.J."/>
            <person name="Tremblay D.M."/>
            <person name="Moineau S."/>
        </authorList>
    </citation>
    <scope>NUCLEOTIDE SEQUENCE [LARGE SCALE GENOMIC DNA]</scope>
    <source>
        <strain evidence="5">SMQ-1335</strain>
    </source>
</reference>
<evidence type="ECO:0000313" key="4">
    <source>
        <dbReference type="EMBL" id="AOP51916.1"/>
    </source>
</evidence>
<organism evidence="4 5">
    <name type="scientific">Brevibacterium aurantiacum</name>
    <dbReference type="NCBI Taxonomy" id="273384"/>
    <lineage>
        <taxon>Bacteria</taxon>
        <taxon>Bacillati</taxon>
        <taxon>Actinomycetota</taxon>
        <taxon>Actinomycetes</taxon>
        <taxon>Micrococcales</taxon>
        <taxon>Brevibacteriaceae</taxon>
        <taxon>Brevibacterium</taxon>
    </lineage>
</organism>
<sequence length="350" mass="39098">MMEARVPTTPTKRTMLAWFAVLVTLVLLVSGCGTNFGTTEDGKQKYRWKMTVTTGSTSTWYIAAEKFAKDLEEETDGRITLKVFGNERLSAGEATAGVEQLMDGAKDFSYNSPIIYSAVDPRFGTVTAPFIFDSVEDGQKALEGKGGDVYADYLSEHGVHLLGFGESGMRQLTNTHHPIHTPEDLHGLKFRIPGFGLYTDLYRSLGSNPTTMPFGEVFTALQQGAIDGQENPIDVIYSSNLQEVQPYLTLWNYSYDPLVLGVNEDLFDSLDAEDQELVSRLADDANEFQIKKNRDGEEKLIKELKDGGMEVNELTEAEKDEFRTTLEPLYAEYRKIWGQDMSEAFIPEGL</sequence>
<dbReference type="EMBL" id="CP017150">
    <property type="protein sequence ID" value="AOP51916.1"/>
    <property type="molecule type" value="Genomic_DNA"/>
</dbReference>
<dbReference type="GO" id="GO:0055085">
    <property type="term" value="P:transmembrane transport"/>
    <property type="evidence" value="ECO:0007669"/>
    <property type="project" value="InterPro"/>
</dbReference>
<dbReference type="Proteomes" id="UP000094793">
    <property type="component" value="Chromosome"/>
</dbReference>
<dbReference type="InterPro" id="IPR018389">
    <property type="entry name" value="DctP_fam"/>
</dbReference>
<dbReference type="KEGG" id="blin:BLSMQ_0194"/>
<evidence type="ECO:0000313" key="5">
    <source>
        <dbReference type="Proteomes" id="UP000094793"/>
    </source>
</evidence>
<dbReference type="PIRSF" id="PIRSF006470">
    <property type="entry name" value="DctB"/>
    <property type="match status" value="1"/>
</dbReference>